<evidence type="ECO:0000256" key="2">
    <source>
        <dbReference type="SAM" id="Phobius"/>
    </source>
</evidence>
<protein>
    <submittedName>
        <fullName evidence="3">Uncharacterized protein</fullName>
    </submittedName>
</protein>
<dbReference type="AlphaFoldDB" id="A0AAQ3QBW4"/>
<name>A0AAQ3QBW4_9LILI</name>
<sequence length="305" mass="32368">MGGGAMRTAAKAAPLGGCRALIGLSGAVGRWVPKPASASASPAGPSAEGGQSISMASSGKSLHESAPLASVQRPSWEIDDWGNGEWTEETAAALDTQHPAPRIVFGTVPTLEEAKEATSDLNEAIEKVYFTPSTSKAKEITDESTHHEAAILSSMPKHVIQTFSLLQGNPQVQNVVASLASDKNVWDAVMKNEKVVEFYRTHKSIVLPPESDITTVDESVAENLDESSSAEATKTSKFADFVHNVKVKVMEVVSDVSNFIQDFFETSSSRKHGSNAEKQFVDTSVGASLMALAVTTILVVLVKRG</sequence>
<feature type="region of interest" description="Disordered" evidence="1">
    <location>
        <begin position="35"/>
        <end position="75"/>
    </location>
</feature>
<evidence type="ECO:0000256" key="1">
    <source>
        <dbReference type="SAM" id="MobiDB-lite"/>
    </source>
</evidence>
<proteinExistence type="predicted"/>
<keyword evidence="4" id="KW-1185">Reference proteome</keyword>
<keyword evidence="2" id="KW-0472">Membrane</keyword>
<gene>
    <name evidence="3" type="ORF">Cni_G12153</name>
</gene>
<dbReference type="Proteomes" id="UP001327560">
    <property type="component" value="Chromosome 4"/>
</dbReference>
<reference evidence="3 4" key="1">
    <citation type="submission" date="2023-10" db="EMBL/GenBank/DDBJ databases">
        <title>Chromosome-scale genome assembly provides insights into flower coloration mechanisms of Canna indica.</title>
        <authorList>
            <person name="Li C."/>
        </authorList>
    </citation>
    <scope>NUCLEOTIDE SEQUENCE [LARGE SCALE GENOMIC DNA]</scope>
    <source>
        <tissue evidence="3">Flower</tissue>
    </source>
</reference>
<keyword evidence="2" id="KW-0812">Transmembrane</keyword>
<evidence type="ECO:0000313" key="4">
    <source>
        <dbReference type="Proteomes" id="UP001327560"/>
    </source>
</evidence>
<feature type="transmembrane region" description="Helical" evidence="2">
    <location>
        <begin position="284"/>
        <end position="302"/>
    </location>
</feature>
<feature type="compositionally biased region" description="Low complexity" evidence="1">
    <location>
        <begin position="35"/>
        <end position="52"/>
    </location>
</feature>
<dbReference type="EMBL" id="CP136893">
    <property type="protein sequence ID" value="WOL03433.1"/>
    <property type="molecule type" value="Genomic_DNA"/>
</dbReference>
<organism evidence="3 4">
    <name type="scientific">Canna indica</name>
    <name type="common">Indian-shot</name>
    <dbReference type="NCBI Taxonomy" id="4628"/>
    <lineage>
        <taxon>Eukaryota</taxon>
        <taxon>Viridiplantae</taxon>
        <taxon>Streptophyta</taxon>
        <taxon>Embryophyta</taxon>
        <taxon>Tracheophyta</taxon>
        <taxon>Spermatophyta</taxon>
        <taxon>Magnoliopsida</taxon>
        <taxon>Liliopsida</taxon>
        <taxon>Zingiberales</taxon>
        <taxon>Cannaceae</taxon>
        <taxon>Canna</taxon>
    </lineage>
</organism>
<evidence type="ECO:0000313" key="3">
    <source>
        <dbReference type="EMBL" id="WOL03433.1"/>
    </source>
</evidence>
<dbReference type="PANTHER" id="PTHR33625:SF4">
    <property type="entry name" value="OS08G0179900 PROTEIN"/>
    <property type="match status" value="1"/>
</dbReference>
<dbReference type="PANTHER" id="PTHR33625">
    <property type="entry name" value="OS08G0179900 PROTEIN"/>
    <property type="match status" value="1"/>
</dbReference>
<accession>A0AAQ3QBW4</accession>
<keyword evidence="2" id="KW-1133">Transmembrane helix</keyword>